<dbReference type="GO" id="GO:0016757">
    <property type="term" value="F:glycosyltransferase activity"/>
    <property type="evidence" value="ECO:0007669"/>
    <property type="project" value="TreeGrafter"/>
</dbReference>
<evidence type="ECO:0000256" key="1">
    <source>
        <dbReference type="ARBA" id="ARBA00022679"/>
    </source>
</evidence>
<evidence type="ECO:0000313" key="4">
    <source>
        <dbReference type="Proteomes" id="UP000245462"/>
    </source>
</evidence>
<dbReference type="Proteomes" id="UP000245462">
    <property type="component" value="Unassembled WGS sequence"/>
</dbReference>
<dbReference type="AlphaFoldDB" id="A0A2U1FMM7"/>
<dbReference type="GeneID" id="94550175"/>
<dbReference type="RefSeq" id="WP_116678723.1">
    <property type="nucleotide sequence ID" value="NZ_JBGYUN010000195.1"/>
</dbReference>
<dbReference type="Pfam" id="PF13579">
    <property type="entry name" value="Glyco_trans_4_4"/>
    <property type="match status" value="1"/>
</dbReference>
<dbReference type="Gene3D" id="3.40.50.2000">
    <property type="entry name" value="Glycogen Phosphorylase B"/>
    <property type="match status" value="2"/>
</dbReference>
<name>A0A2U1FMM7_9PORP</name>
<sequence length="417" mass="47443">MRRVLIFADIFPPAFAPRAAYLVKYLPRFGWEPYIISERIPEVADHSHGNVFEGFSFEVPVVRVDVTSSALPAKVAQPVRMLGELLAETKEKRFLKRAEQAFPDVAFDAVLCMTYRKFPLAAAYRYARAHRLPWIADCRDIIEQYSNYDFLPRGRRLPLPLMKLLRSRYIALRNRYLRRADKVISVSPWHCRLLSVVNPRAELIYNGYDPELFYPSQSQSEKFIISYTGRLLSREMHDPTLLFQALAGGALKEQRRAGKVELHWYVDAHSQSILRPLMEQYELTDICCFFPMVPATQVASILHRSSVLLQLGNTEKTGGPHGIVSTKLFESLAVEKPILMVRSDEAVVAEMIAEARAGLAARTVEEVTAFLEEQYAHWEAVGDTTLSNPNRAFVSTFSRVEQAGQFARLLESVVSSK</sequence>
<organism evidence="3 4">
    <name type="scientific">Porphyromonas loveana</name>
    <dbReference type="NCBI Taxonomy" id="1884669"/>
    <lineage>
        <taxon>Bacteria</taxon>
        <taxon>Pseudomonadati</taxon>
        <taxon>Bacteroidota</taxon>
        <taxon>Bacteroidia</taxon>
        <taxon>Bacteroidales</taxon>
        <taxon>Porphyromonadaceae</taxon>
        <taxon>Porphyromonas</taxon>
    </lineage>
</organism>
<reference evidence="3 4" key="1">
    <citation type="submission" date="2018-04" db="EMBL/GenBank/DDBJ databases">
        <title>Genomic Encyclopedia of Type Strains, Phase IV (KMG-IV): sequencing the most valuable type-strain genomes for metagenomic binning, comparative biology and taxonomic classification.</title>
        <authorList>
            <person name="Goeker M."/>
        </authorList>
    </citation>
    <scope>NUCLEOTIDE SEQUENCE [LARGE SCALE GENOMIC DNA]</scope>
    <source>
        <strain evidence="3 4">DSM 28520</strain>
    </source>
</reference>
<proteinExistence type="predicted"/>
<dbReference type="SUPFAM" id="SSF53756">
    <property type="entry name" value="UDP-Glycosyltransferase/glycogen phosphorylase"/>
    <property type="match status" value="1"/>
</dbReference>
<feature type="domain" description="Glycosyltransferase subfamily 4-like N-terminal" evidence="2">
    <location>
        <begin position="17"/>
        <end position="204"/>
    </location>
</feature>
<evidence type="ECO:0000313" key="3">
    <source>
        <dbReference type="EMBL" id="PVZ13417.1"/>
    </source>
</evidence>
<dbReference type="EMBL" id="QEKY01000003">
    <property type="protein sequence ID" value="PVZ13417.1"/>
    <property type="molecule type" value="Genomic_DNA"/>
</dbReference>
<dbReference type="InterPro" id="IPR028098">
    <property type="entry name" value="Glyco_trans_4-like_N"/>
</dbReference>
<keyword evidence="1 3" id="KW-0808">Transferase</keyword>
<dbReference type="GO" id="GO:0009103">
    <property type="term" value="P:lipopolysaccharide biosynthetic process"/>
    <property type="evidence" value="ECO:0007669"/>
    <property type="project" value="TreeGrafter"/>
</dbReference>
<dbReference type="PANTHER" id="PTHR46401">
    <property type="entry name" value="GLYCOSYLTRANSFERASE WBBK-RELATED"/>
    <property type="match status" value="1"/>
</dbReference>
<keyword evidence="4" id="KW-1185">Reference proteome</keyword>
<protein>
    <submittedName>
        <fullName evidence="3">Glycosyltransferase involved in cell wall biosynthesis</fullName>
    </submittedName>
</protein>
<dbReference type="OrthoDB" id="9794575at2"/>
<accession>A0A2U1FMM7</accession>
<dbReference type="PANTHER" id="PTHR46401:SF2">
    <property type="entry name" value="GLYCOSYLTRANSFERASE WBBK-RELATED"/>
    <property type="match status" value="1"/>
</dbReference>
<gene>
    <name evidence="3" type="ORF">C7382_103113</name>
</gene>
<comment type="caution">
    <text evidence="3">The sequence shown here is derived from an EMBL/GenBank/DDBJ whole genome shotgun (WGS) entry which is preliminary data.</text>
</comment>
<evidence type="ECO:0000259" key="2">
    <source>
        <dbReference type="Pfam" id="PF13579"/>
    </source>
</evidence>